<sequence length="169" mass="19073">MYRHSAVPRLITNFALFQACWFCALFYQGQALWLMLFLCLLLLLTLSNKVKQLYLLLSCLPLAIILETSAIGMGLIVHPQQTLPLWLVVLWGGLILTFDSSLRAILTLPRRLGAVVLGVFAPLSYIFAGNFGVFKIGVPVEQFYPTFGVLWLVCTLIMIIIYDWLFAKS</sequence>
<feature type="transmembrane region" description="Helical" evidence="1">
    <location>
        <begin position="15"/>
        <end position="46"/>
    </location>
</feature>
<dbReference type="PROSITE" id="PS51257">
    <property type="entry name" value="PROKAR_LIPOPROTEIN"/>
    <property type="match status" value="1"/>
</dbReference>
<feature type="transmembrane region" description="Helical" evidence="1">
    <location>
        <begin position="53"/>
        <end position="77"/>
    </location>
</feature>
<dbReference type="InterPro" id="IPR021306">
    <property type="entry name" value="DUF2878"/>
</dbReference>
<feature type="transmembrane region" description="Helical" evidence="1">
    <location>
        <begin position="83"/>
        <end position="102"/>
    </location>
</feature>
<keyword evidence="3" id="KW-1185">Reference proteome</keyword>
<dbReference type="Proteomes" id="UP000179786">
    <property type="component" value="Unassembled WGS sequence"/>
</dbReference>
<keyword evidence="1" id="KW-0812">Transmembrane</keyword>
<feature type="transmembrane region" description="Helical" evidence="1">
    <location>
        <begin position="114"/>
        <end position="137"/>
    </location>
</feature>
<keyword evidence="1" id="KW-1133">Transmembrane helix</keyword>
<proteinExistence type="predicted"/>
<organism evidence="2 3">
    <name type="scientific">Pseudoalteromonas amylolytica</name>
    <dbReference type="NCBI Taxonomy" id="1859457"/>
    <lineage>
        <taxon>Bacteria</taxon>
        <taxon>Pseudomonadati</taxon>
        <taxon>Pseudomonadota</taxon>
        <taxon>Gammaproteobacteria</taxon>
        <taxon>Alteromonadales</taxon>
        <taxon>Pseudoalteromonadaceae</taxon>
        <taxon>Pseudoalteromonas</taxon>
    </lineage>
</organism>
<dbReference type="EMBL" id="MKJU01000005">
    <property type="protein sequence ID" value="OHU92957.1"/>
    <property type="molecule type" value="Genomic_DNA"/>
</dbReference>
<evidence type="ECO:0000256" key="1">
    <source>
        <dbReference type="SAM" id="Phobius"/>
    </source>
</evidence>
<comment type="caution">
    <text evidence="2">The sequence shown here is derived from an EMBL/GenBank/DDBJ whole genome shotgun (WGS) entry which is preliminary data.</text>
</comment>
<evidence type="ECO:0000313" key="3">
    <source>
        <dbReference type="Proteomes" id="UP000179786"/>
    </source>
</evidence>
<dbReference type="AlphaFoldDB" id="A0A1S1MVQ1"/>
<keyword evidence="1" id="KW-0472">Membrane</keyword>
<dbReference type="RefSeq" id="WP_070982962.1">
    <property type="nucleotide sequence ID" value="NZ_MKJU01000005.1"/>
</dbReference>
<gene>
    <name evidence="2" type="ORF">BET10_02805</name>
</gene>
<evidence type="ECO:0008006" key="4">
    <source>
        <dbReference type="Google" id="ProtNLM"/>
    </source>
</evidence>
<reference evidence="2 3" key="1">
    <citation type="submission" date="2016-09" db="EMBL/GenBank/DDBJ databases">
        <title>Pseudoalteromonas amylolytica sp. nov., isolated from the surface seawater.</title>
        <authorList>
            <person name="Wu Y.-H."/>
            <person name="Cheng H."/>
            <person name="Jin X.-B."/>
            <person name="Wang C.-S."/>
            <person name="Xu X.-W."/>
        </authorList>
    </citation>
    <scope>NUCLEOTIDE SEQUENCE [LARGE SCALE GENOMIC DNA]</scope>
    <source>
        <strain evidence="2 3">JW1</strain>
    </source>
</reference>
<dbReference type="Pfam" id="PF11086">
    <property type="entry name" value="DUF2878"/>
    <property type="match status" value="1"/>
</dbReference>
<feature type="transmembrane region" description="Helical" evidence="1">
    <location>
        <begin position="143"/>
        <end position="165"/>
    </location>
</feature>
<evidence type="ECO:0000313" key="2">
    <source>
        <dbReference type="EMBL" id="OHU92957.1"/>
    </source>
</evidence>
<name>A0A1S1MVQ1_9GAMM</name>
<accession>A0A1S1MVQ1</accession>
<protein>
    <recommendedName>
        <fullName evidence="4">DUF2878 domain-containing protein</fullName>
    </recommendedName>
</protein>
<dbReference type="STRING" id="1859457.BET10_02805"/>
<dbReference type="OrthoDB" id="6522758at2"/>